<dbReference type="SUPFAM" id="SSF46689">
    <property type="entry name" value="Homeodomain-like"/>
    <property type="match status" value="1"/>
</dbReference>
<reference evidence="2 3" key="1">
    <citation type="submission" date="2020-05" db="EMBL/GenBank/DDBJ databases">
        <title>Azospirillum oleiclasticum sp. nov, a nitrogen-fixing and heavy crude oil-emulsifying bacterium isolated from the crude oil of Yumen Oilfield.</title>
        <authorList>
            <person name="Wu D."/>
            <person name="Cai M."/>
            <person name="Zhang X."/>
        </authorList>
    </citation>
    <scope>NUCLEOTIDE SEQUENCE [LARGE SCALE GENOMIC DNA]</scope>
    <source>
        <strain evidence="2 3">ROY-1-1-2</strain>
    </source>
</reference>
<gene>
    <name evidence="2" type="ORF">HND93_32250</name>
</gene>
<dbReference type="Proteomes" id="UP000584642">
    <property type="component" value="Unassembled WGS sequence"/>
</dbReference>
<dbReference type="EMBL" id="JABFDB010000040">
    <property type="protein sequence ID" value="NYZ24400.1"/>
    <property type="molecule type" value="Genomic_DNA"/>
</dbReference>
<dbReference type="RefSeq" id="WP_180286177.1">
    <property type="nucleotide sequence ID" value="NZ_JABFDB010000040.1"/>
</dbReference>
<name>A0ABX2TL04_9PROT</name>
<dbReference type="Gene3D" id="1.10.10.60">
    <property type="entry name" value="Homeodomain-like"/>
    <property type="match status" value="1"/>
</dbReference>
<feature type="domain" description="DNA binding HTH" evidence="1">
    <location>
        <begin position="145"/>
        <end position="179"/>
    </location>
</feature>
<dbReference type="InterPro" id="IPR002197">
    <property type="entry name" value="HTH_Fis"/>
</dbReference>
<evidence type="ECO:0000259" key="1">
    <source>
        <dbReference type="Pfam" id="PF02954"/>
    </source>
</evidence>
<comment type="caution">
    <text evidence="2">The sequence shown here is derived from an EMBL/GenBank/DDBJ whole genome shotgun (WGS) entry which is preliminary data.</text>
</comment>
<keyword evidence="3" id="KW-1185">Reference proteome</keyword>
<dbReference type="InterPro" id="IPR011006">
    <property type="entry name" value="CheY-like_superfamily"/>
</dbReference>
<evidence type="ECO:0000313" key="3">
    <source>
        <dbReference type="Proteomes" id="UP000584642"/>
    </source>
</evidence>
<dbReference type="PRINTS" id="PR01590">
    <property type="entry name" value="HTHFIS"/>
</dbReference>
<dbReference type="PROSITE" id="PS51257">
    <property type="entry name" value="PROKAR_LIPOPROTEIN"/>
    <property type="match status" value="1"/>
</dbReference>
<dbReference type="Gene3D" id="3.40.50.2300">
    <property type="match status" value="1"/>
</dbReference>
<accession>A0ABX2TL04</accession>
<dbReference type="Pfam" id="PF02954">
    <property type="entry name" value="HTH_8"/>
    <property type="match status" value="1"/>
</dbReference>
<dbReference type="PANTHER" id="PTHR32071:SF120">
    <property type="entry name" value="TRANSCRIPTIONAL REGULATOR-RELATED"/>
    <property type="match status" value="1"/>
</dbReference>
<dbReference type="SUPFAM" id="SSF52172">
    <property type="entry name" value="CheY-like"/>
    <property type="match status" value="1"/>
</dbReference>
<evidence type="ECO:0000313" key="2">
    <source>
        <dbReference type="EMBL" id="NYZ24400.1"/>
    </source>
</evidence>
<proteinExistence type="predicted"/>
<dbReference type="InterPro" id="IPR009057">
    <property type="entry name" value="Homeodomain-like_sf"/>
</dbReference>
<dbReference type="PANTHER" id="PTHR32071">
    <property type="entry name" value="TRANSCRIPTIONAL REGULATORY PROTEIN"/>
    <property type="match status" value="1"/>
</dbReference>
<organism evidence="2 3">
    <name type="scientific">Azospirillum oleiclasticum</name>
    <dbReference type="NCBI Taxonomy" id="2735135"/>
    <lineage>
        <taxon>Bacteria</taxon>
        <taxon>Pseudomonadati</taxon>
        <taxon>Pseudomonadota</taxon>
        <taxon>Alphaproteobacteria</taxon>
        <taxon>Rhodospirillales</taxon>
        <taxon>Azospirillaceae</taxon>
        <taxon>Azospirillum</taxon>
    </lineage>
</organism>
<sequence length="189" mass="20254">MVPRTLLIVDDGQEPGLPAGPSFAGCAIVTTGPDEAVGALRRHQPPVVVLPLPPTDDRGAAALDTLNALLEEAPSIKVIVPARAAQRRLAIRAVARGAFDLCTLPIDSGELERAVERAFHRADLEQEVRQLATGDTPPTLRVVRDEAERRALVDAMARSRGNLSAAARLLAVSRPTLYSLLRQHGMKVE</sequence>
<protein>
    <recommendedName>
        <fullName evidence="1">DNA binding HTH domain-containing protein</fullName>
    </recommendedName>
</protein>